<name>A0ABW3UJG0_9BACL</name>
<keyword evidence="1" id="KW-0812">Transmembrane</keyword>
<proteinExistence type="predicted"/>
<feature type="transmembrane region" description="Helical" evidence="1">
    <location>
        <begin position="6"/>
        <end position="23"/>
    </location>
</feature>
<keyword evidence="1" id="KW-0472">Membrane</keyword>
<dbReference type="EMBL" id="JBHTLU010000012">
    <property type="protein sequence ID" value="MFD1219664.1"/>
    <property type="molecule type" value="Genomic_DNA"/>
</dbReference>
<reference evidence="3" key="1">
    <citation type="journal article" date="2019" name="Int. J. Syst. Evol. Microbiol.">
        <title>The Global Catalogue of Microorganisms (GCM) 10K type strain sequencing project: providing services to taxonomists for standard genome sequencing and annotation.</title>
        <authorList>
            <consortium name="The Broad Institute Genomics Platform"/>
            <consortium name="The Broad Institute Genome Sequencing Center for Infectious Disease"/>
            <person name="Wu L."/>
            <person name="Ma J."/>
        </authorList>
    </citation>
    <scope>NUCLEOTIDE SEQUENCE [LARGE SCALE GENOMIC DNA]</scope>
    <source>
        <strain evidence="3">CCUG 53270</strain>
    </source>
</reference>
<evidence type="ECO:0000313" key="2">
    <source>
        <dbReference type="EMBL" id="MFD1219664.1"/>
    </source>
</evidence>
<sequence>MLEFLIYLFLLTGSASFIAELTWRITHWKVKNSVINCTIQNTDKFNVEQAAI</sequence>
<gene>
    <name evidence="2" type="ORF">ACFQ4B_06010</name>
</gene>
<keyword evidence="1" id="KW-1133">Transmembrane helix</keyword>
<dbReference type="Proteomes" id="UP001597180">
    <property type="component" value="Unassembled WGS sequence"/>
</dbReference>
<keyword evidence="3" id="KW-1185">Reference proteome</keyword>
<comment type="caution">
    <text evidence="2">The sequence shown here is derived from an EMBL/GenBank/DDBJ whole genome shotgun (WGS) entry which is preliminary data.</text>
</comment>
<accession>A0ABW3UJG0</accession>
<dbReference type="RefSeq" id="WP_345594829.1">
    <property type="nucleotide sequence ID" value="NZ_BAABJG010000055.1"/>
</dbReference>
<evidence type="ECO:0000313" key="3">
    <source>
        <dbReference type="Proteomes" id="UP001597180"/>
    </source>
</evidence>
<evidence type="ECO:0000256" key="1">
    <source>
        <dbReference type="SAM" id="Phobius"/>
    </source>
</evidence>
<organism evidence="2 3">
    <name type="scientific">Paenibacillus vulneris</name>
    <dbReference type="NCBI Taxonomy" id="1133364"/>
    <lineage>
        <taxon>Bacteria</taxon>
        <taxon>Bacillati</taxon>
        <taxon>Bacillota</taxon>
        <taxon>Bacilli</taxon>
        <taxon>Bacillales</taxon>
        <taxon>Paenibacillaceae</taxon>
        <taxon>Paenibacillus</taxon>
    </lineage>
</organism>
<protein>
    <submittedName>
        <fullName evidence="2">Uncharacterized protein</fullName>
    </submittedName>
</protein>